<keyword evidence="2" id="KW-1185">Reference proteome</keyword>
<dbReference type="AlphaFoldDB" id="A0A1I0DV72"/>
<gene>
    <name evidence="1" type="ORF">SAMN04487998_1549</name>
</gene>
<dbReference type="EMBL" id="FOHS01000002">
    <property type="protein sequence ID" value="SET35705.1"/>
    <property type="molecule type" value="Genomic_DNA"/>
</dbReference>
<evidence type="ECO:0000313" key="2">
    <source>
        <dbReference type="Proteomes" id="UP000198697"/>
    </source>
</evidence>
<reference evidence="2" key="1">
    <citation type="submission" date="2016-10" db="EMBL/GenBank/DDBJ databases">
        <authorList>
            <person name="Varghese N."/>
            <person name="Submissions S."/>
        </authorList>
    </citation>
    <scope>NUCLEOTIDE SEQUENCE [LARGE SCALE GENOMIC DNA]</scope>
    <source>
        <strain evidence="2">DSM 15310</strain>
    </source>
</reference>
<accession>A0A1I0DV72</accession>
<name>A0A1I0DV72_9BACT</name>
<evidence type="ECO:0000313" key="1">
    <source>
        <dbReference type="EMBL" id="SET35705.1"/>
    </source>
</evidence>
<sequence length="125" mass="14269">MISHFRVSPDQRTVSWKNAGREVALHFQYEVHAHHVHYLDEVLVQSDIRESGSNNLCLYQADGSGKACPAMPRLKQEVAGVYAVWFVQGKRYQTVVLHSSEFSPYDTACTFDLETHQFSAFHPTK</sequence>
<proteinExistence type="predicted"/>
<protein>
    <submittedName>
        <fullName evidence="1">Uncharacterized protein</fullName>
    </submittedName>
</protein>
<dbReference type="Proteomes" id="UP000198697">
    <property type="component" value="Unassembled WGS sequence"/>
</dbReference>
<dbReference type="STRING" id="82805.SAMN04487998_1549"/>
<organism evidence="1 2">
    <name type="scientific">Hymenobacter actinosclerus</name>
    <dbReference type="NCBI Taxonomy" id="82805"/>
    <lineage>
        <taxon>Bacteria</taxon>
        <taxon>Pseudomonadati</taxon>
        <taxon>Bacteroidota</taxon>
        <taxon>Cytophagia</taxon>
        <taxon>Cytophagales</taxon>
        <taxon>Hymenobacteraceae</taxon>
        <taxon>Hymenobacter</taxon>
    </lineage>
</organism>